<name>A0A9X2WEM3_9GAMM</name>
<evidence type="ECO:0000313" key="14">
    <source>
        <dbReference type="Proteomes" id="UP001147830"/>
    </source>
</evidence>
<evidence type="ECO:0000256" key="1">
    <source>
        <dbReference type="ARBA" id="ARBA00005046"/>
    </source>
</evidence>
<accession>A0A9X2WEM3</accession>
<evidence type="ECO:0000256" key="12">
    <source>
        <dbReference type="ARBA" id="ARBA00049878"/>
    </source>
</evidence>
<comment type="pathway">
    <text evidence="1">Cofactor biosynthesis; molybdopterin biosynthesis.</text>
</comment>
<reference evidence="13" key="1">
    <citation type="journal article" date="2022" name="Front. Microbiol.">
        <title>Genome-based taxonomic rearrangement of Oceanobacter-related bacteria including the description of Thalassolituus hydrocarbonoclasticus sp. nov. and Thalassolituus pacificus sp. nov. and emended description of the genus Thalassolituus.</title>
        <authorList>
            <person name="Dong C."/>
            <person name="Wei L."/>
            <person name="Wang J."/>
            <person name="Lai Q."/>
            <person name="Huang Z."/>
            <person name="Shao Z."/>
        </authorList>
    </citation>
    <scope>NUCLEOTIDE SEQUENCE</scope>
    <source>
        <strain evidence="13">59MF3M-4</strain>
    </source>
</reference>
<evidence type="ECO:0000256" key="3">
    <source>
        <dbReference type="ARBA" id="ARBA00011950"/>
    </source>
</evidence>
<dbReference type="PANTHER" id="PTHR23404">
    <property type="entry name" value="MOLYBDOPTERIN SYNTHASE RELATED"/>
    <property type="match status" value="1"/>
</dbReference>
<keyword evidence="14" id="KW-1185">Reference proteome</keyword>
<evidence type="ECO:0000256" key="10">
    <source>
        <dbReference type="ARBA" id="ARBA00030781"/>
    </source>
</evidence>
<keyword evidence="6" id="KW-0501">Molybdenum cofactor biosynthesis</keyword>
<dbReference type="Gene3D" id="3.90.1170.40">
    <property type="entry name" value="Molybdopterin biosynthesis MoaE subunit"/>
    <property type="match status" value="1"/>
</dbReference>
<organism evidence="13 14">
    <name type="scientific">Thalassolituus pacificus</name>
    <dbReference type="NCBI Taxonomy" id="2975440"/>
    <lineage>
        <taxon>Bacteria</taxon>
        <taxon>Pseudomonadati</taxon>
        <taxon>Pseudomonadota</taxon>
        <taxon>Gammaproteobacteria</taxon>
        <taxon>Oceanospirillales</taxon>
        <taxon>Oceanospirillaceae</taxon>
        <taxon>Thalassolituus</taxon>
    </lineage>
</organism>
<reference evidence="13" key="2">
    <citation type="submission" date="2022-08" db="EMBL/GenBank/DDBJ databases">
        <authorList>
            <person name="Dong C."/>
        </authorList>
    </citation>
    <scope>NUCLEOTIDE SEQUENCE</scope>
    <source>
        <strain evidence="13">59MF3M-4</strain>
    </source>
</reference>
<comment type="caution">
    <text evidence="13">The sequence shown here is derived from an EMBL/GenBank/DDBJ whole genome shotgun (WGS) entry which is preliminary data.</text>
</comment>
<sequence length="155" mass="17443">MEHLTRIKVQQEDFNLADEYAALGNQADCGAIVSFIGSVRELAGDSLLSMTLEHYPGMTEKSLLQITEQARQRWPLGNITIIHRIGTLSVNEQIVLVLVSSAHREAAFRACEFIMDFLKTRAPFWKKEQTTAAGYWVEAKDSDNQAAQRWSSPES</sequence>
<gene>
    <name evidence="13" type="primary">moaE</name>
    <name evidence="13" type="ORF">NYR02_07585</name>
</gene>
<evidence type="ECO:0000256" key="7">
    <source>
        <dbReference type="ARBA" id="ARBA00026066"/>
    </source>
</evidence>
<proteinExistence type="inferred from homology"/>
<dbReference type="SUPFAM" id="SSF54690">
    <property type="entry name" value="Molybdopterin synthase subunit MoaE"/>
    <property type="match status" value="1"/>
</dbReference>
<evidence type="ECO:0000313" key="13">
    <source>
        <dbReference type="EMBL" id="MCT7358875.1"/>
    </source>
</evidence>
<evidence type="ECO:0000256" key="11">
    <source>
        <dbReference type="ARBA" id="ARBA00032474"/>
    </source>
</evidence>
<protein>
    <recommendedName>
        <fullName evidence="4">Molybdopterin synthase catalytic subunit</fullName>
        <ecNumber evidence="3">2.8.1.12</ecNumber>
    </recommendedName>
    <alternativeName>
        <fullName evidence="10">MPT synthase subunit 2</fullName>
    </alternativeName>
    <alternativeName>
        <fullName evidence="8">Molybdenum cofactor biosynthesis protein E</fullName>
    </alternativeName>
    <alternativeName>
        <fullName evidence="9">Molybdopterin-converting factor large subunit</fullName>
    </alternativeName>
    <alternativeName>
        <fullName evidence="11">Molybdopterin-converting factor subunit 2</fullName>
    </alternativeName>
</protein>
<evidence type="ECO:0000256" key="9">
    <source>
        <dbReference type="ARBA" id="ARBA00030407"/>
    </source>
</evidence>
<comment type="similarity">
    <text evidence="2">Belongs to the MoaE family.</text>
</comment>
<dbReference type="EMBL" id="JAOANI010000015">
    <property type="protein sequence ID" value="MCT7358875.1"/>
    <property type="molecule type" value="Genomic_DNA"/>
</dbReference>
<evidence type="ECO:0000256" key="2">
    <source>
        <dbReference type="ARBA" id="ARBA00005426"/>
    </source>
</evidence>
<dbReference type="RefSeq" id="WP_260975775.1">
    <property type="nucleotide sequence ID" value="NZ_JAOANI010000015.1"/>
</dbReference>
<dbReference type="Pfam" id="PF02391">
    <property type="entry name" value="MoaE"/>
    <property type="match status" value="1"/>
</dbReference>
<evidence type="ECO:0000256" key="6">
    <source>
        <dbReference type="ARBA" id="ARBA00023150"/>
    </source>
</evidence>
<comment type="catalytic activity">
    <reaction evidence="12">
        <text>2 [molybdopterin-synthase sulfur-carrier protein]-C-terminal-Gly-aminoethanethioate + cyclic pyranopterin phosphate + H2O = molybdopterin + 2 [molybdopterin-synthase sulfur-carrier protein]-C-terminal Gly-Gly + 2 H(+)</text>
        <dbReference type="Rhea" id="RHEA:26333"/>
        <dbReference type="Rhea" id="RHEA-COMP:12202"/>
        <dbReference type="Rhea" id="RHEA-COMP:19907"/>
        <dbReference type="ChEBI" id="CHEBI:15377"/>
        <dbReference type="ChEBI" id="CHEBI:15378"/>
        <dbReference type="ChEBI" id="CHEBI:58698"/>
        <dbReference type="ChEBI" id="CHEBI:59648"/>
        <dbReference type="ChEBI" id="CHEBI:90778"/>
        <dbReference type="ChEBI" id="CHEBI:232372"/>
        <dbReference type="EC" id="2.8.1.12"/>
    </reaction>
</comment>
<keyword evidence="5 13" id="KW-0808">Transferase</keyword>
<comment type="subunit">
    <text evidence="7">Heterotetramer of 2 MoaD subunits and 2 MoaE subunits. Also stable as homodimer. The enzyme changes between these two forms during catalysis.</text>
</comment>
<dbReference type="Proteomes" id="UP001147830">
    <property type="component" value="Unassembled WGS sequence"/>
</dbReference>
<evidence type="ECO:0000256" key="8">
    <source>
        <dbReference type="ARBA" id="ARBA00029745"/>
    </source>
</evidence>
<evidence type="ECO:0000256" key="4">
    <source>
        <dbReference type="ARBA" id="ARBA00013858"/>
    </source>
</evidence>
<dbReference type="CDD" id="cd00756">
    <property type="entry name" value="MoaE"/>
    <property type="match status" value="1"/>
</dbReference>
<dbReference type="FunFam" id="3.90.1170.40:FF:000001">
    <property type="entry name" value="Molybdopterin synthase catalytic subunit MoaE"/>
    <property type="match status" value="1"/>
</dbReference>
<dbReference type="NCBIfam" id="NF007959">
    <property type="entry name" value="PRK10678.1"/>
    <property type="match status" value="1"/>
</dbReference>
<evidence type="ECO:0000256" key="5">
    <source>
        <dbReference type="ARBA" id="ARBA00022679"/>
    </source>
</evidence>
<dbReference type="InterPro" id="IPR036563">
    <property type="entry name" value="MoaE_sf"/>
</dbReference>
<dbReference type="EC" id="2.8.1.12" evidence="3"/>
<dbReference type="AlphaFoldDB" id="A0A9X2WEM3"/>
<dbReference type="GO" id="GO:0030366">
    <property type="term" value="F:molybdopterin synthase activity"/>
    <property type="evidence" value="ECO:0007669"/>
    <property type="project" value="UniProtKB-EC"/>
</dbReference>
<dbReference type="InterPro" id="IPR003448">
    <property type="entry name" value="Mopterin_biosynth_MoaE"/>
</dbReference>
<dbReference type="GO" id="GO:0006777">
    <property type="term" value="P:Mo-molybdopterin cofactor biosynthetic process"/>
    <property type="evidence" value="ECO:0007669"/>
    <property type="project" value="UniProtKB-KW"/>
</dbReference>